<proteinExistence type="predicted"/>
<dbReference type="RefSeq" id="WP_234250465.1">
    <property type="nucleotide sequence ID" value="NZ_JABFTQ010000005.1"/>
</dbReference>
<protein>
    <submittedName>
        <fullName evidence="1">Uncharacterized protein</fullName>
    </submittedName>
</protein>
<comment type="caution">
    <text evidence="1">The sequence shown here is derived from an EMBL/GenBank/DDBJ whole genome shotgun (WGS) entry which is preliminary data.</text>
</comment>
<accession>A0ABS9B480</accession>
<evidence type="ECO:0000313" key="1">
    <source>
        <dbReference type="EMBL" id="MCE8046998.1"/>
    </source>
</evidence>
<dbReference type="Proteomes" id="UP001320154">
    <property type="component" value="Unassembled WGS sequence"/>
</dbReference>
<dbReference type="EMBL" id="JABFTQ010000005">
    <property type="protein sequence ID" value="MCE8046998.1"/>
    <property type="molecule type" value="Genomic_DNA"/>
</dbReference>
<evidence type="ECO:0000313" key="2">
    <source>
        <dbReference type="Proteomes" id="UP001320154"/>
    </source>
</evidence>
<sequence length="149" mass="16161">MGNVSWKLPPTPAELLEAAQAAQILAINNAYSAAVAPLIKDYPQPEPLSWAHQDAEAQAYLAWHASGEQGDPPATPVLDRILAGRNGDDGTETMLELCQAVERNAQQFRQAQELTGLRQRLVKAVRNAETVEEVEAVVWPEPEGEPADA</sequence>
<keyword evidence="2" id="KW-1185">Reference proteome</keyword>
<organism evidence="1 2">
    <name type="scientific">Billgrantia desiderata</name>
    <dbReference type="NCBI Taxonomy" id="52021"/>
    <lineage>
        <taxon>Bacteria</taxon>
        <taxon>Pseudomonadati</taxon>
        <taxon>Pseudomonadota</taxon>
        <taxon>Gammaproteobacteria</taxon>
        <taxon>Oceanospirillales</taxon>
        <taxon>Halomonadaceae</taxon>
        <taxon>Billgrantia</taxon>
    </lineage>
</organism>
<gene>
    <name evidence="1" type="ORF">HOP60_09685</name>
</gene>
<name>A0ABS9B480_9GAMM</name>
<reference evidence="1 2" key="1">
    <citation type="journal article" date="2021" name="Front. Microbiol.">
        <title>Aerobic Denitrification and Heterotrophic Sulfur Oxidation in the Genus Halomonas Revealed by Six Novel Species Characterizations and Genome-Based Analysis.</title>
        <authorList>
            <person name="Wang L."/>
            <person name="Shao Z."/>
        </authorList>
    </citation>
    <scope>NUCLEOTIDE SEQUENCE [LARGE SCALE GENOMIC DNA]</scope>
    <source>
        <strain evidence="1 2">MCCC 1A05748</strain>
    </source>
</reference>